<gene>
    <name evidence="2" type="ORF">BACCIP111883_03955</name>
</gene>
<keyword evidence="3" id="KW-1185">Reference proteome</keyword>
<dbReference type="InterPro" id="IPR025668">
    <property type="entry name" value="Tnp_DDE_dom"/>
</dbReference>
<evidence type="ECO:0000259" key="1">
    <source>
        <dbReference type="Pfam" id="PF13751"/>
    </source>
</evidence>
<evidence type="ECO:0000313" key="3">
    <source>
        <dbReference type="Proteomes" id="UP000789833"/>
    </source>
</evidence>
<dbReference type="EMBL" id="CAKJTJ010000036">
    <property type="protein sequence ID" value="CAG9623159.1"/>
    <property type="molecule type" value="Genomic_DNA"/>
</dbReference>
<sequence length="75" mass="8926">MIHRHIWEDDLDEANHLRHTQTNKQLYAQRKETVERAFADAKEKHGMRWTTLRGLKKVAMQAMLTLRCHESKKTG</sequence>
<name>A0ABM8YT11_9BACI</name>
<proteinExistence type="predicted"/>
<reference evidence="2 3" key="1">
    <citation type="submission" date="2021-10" db="EMBL/GenBank/DDBJ databases">
        <authorList>
            <person name="Criscuolo A."/>
        </authorList>
    </citation>
    <scope>NUCLEOTIDE SEQUENCE [LARGE SCALE GENOMIC DNA]</scope>
    <source>
        <strain evidence="3">CIP 111883</strain>
    </source>
</reference>
<dbReference type="Pfam" id="PF13751">
    <property type="entry name" value="DDE_Tnp_1_6"/>
    <property type="match status" value="1"/>
</dbReference>
<dbReference type="Proteomes" id="UP000789833">
    <property type="component" value="Unassembled WGS sequence"/>
</dbReference>
<accession>A0ABM8YT11</accession>
<feature type="domain" description="Transposase DDE" evidence="1">
    <location>
        <begin position="4"/>
        <end position="66"/>
    </location>
</feature>
<comment type="caution">
    <text evidence="2">The sequence shown here is derived from an EMBL/GenBank/DDBJ whole genome shotgun (WGS) entry which is preliminary data.</text>
</comment>
<protein>
    <recommendedName>
        <fullName evidence="1">Transposase DDE domain-containing protein</fullName>
    </recommendedName>
</protein>
<evidence type="ECO:0000313" key="2">
    <source>
        <dbReference type="EMBL" id="CAG9623159.1"/>
    </source>
</evidence>
<organism evidence="2 3">
    <name type="scientific">Sutcliffiella rhizosphaerae</name>
    <dbReference type="NCBI Taxonomy" id="2880967"/>
    <lineage>
        <taxon>Bacteria</taxon>
        <taxon>Bacillati</taxon>
        <taxon>Bacillota</taxon>
        <taxon>Bacilli</taxon>
        <taxon>Bacillales</taxon>
        <taxon>Bacillaceae</taxon>
        <taxon>Sutcliffiella</taxon>
    </lineage>
</organism>